<organism evidence="10 11">
    <name type="scientific">Mobilitalea sibirica</name>
    <dbReference type="NCBI Taxonomy" id="1462919"/>
    <lineage>
        <taxon>Bacteria</taxon>
        <taxon>Bacillati</taxon>
        <taxon>Bacillota</taxon>
        <taxon>Clostridia</taxon>
        <taxon>Lachnospirales</taxon>
        <taxon>Lachnospiraceae</taxon>
        <taxon>Mobilitalea</taxon>
    </lineage>
</organism>
<feature type="transmembrane region" description="Helical" evidence="7">
    <location>
        <begin position="7"/>
        <end position="29"/>
    </location>
</feature>
<comment type="similarity">
    <text evidence="2">Belongs to the peptidase A24 family.</text>
</comment>
<evidence type="ECO:0000313" key="10">
    <source>
        <dbReference type="EMBL" id="MBH1939783.1"/>
    </source>
</evidence>
<keyword evidence="4 7" id="KW-0812">Transmembrane</keyword>
<sequence length="264" mass="30037">MMNEYIVYVFVLIYGLLIGSFLNVCIYRIPEESSIVVGRSHCMYCNTQLKWYELVPVFSYIFLLGKCRTCKEKISIQYPIIEALNGMMYVLVFYLYGWDTMLTILLNVIYCLVISALIALSVIDFRTNTIPVGFNIFIMVMGLIAVFVKYFWYGKNTDMVLDHTIGFFAISLFLLLIFYATKGRGIGGGDIKLMAAAGLLLGWELIVFAFFGGCILAAFIHPIRMRISNISRVLAFGPYLSVGIVIAMLFGNQIIDWYLQTYIV</sequence>
<feature type="transmembrane region" description="Helical" evidence="7">
    <location>
        <begin position="132"/>
        <end position="152"/>
    </location>
</feature>
<keyword evidence="5 7" id="KW-1133">Transmembrane helix</keyword>
<feature type="transmembrane region" description="Helical" evidence="7">
    <location>
        <begin position="193"/>
        <end position="219"/>
    </location>
</feature>
<feature type="transmembrane region" description="Helical" evidence="7">
    <location>
        <begin position="239"/>
        <end position="259"/>
    </location>
</feature>
<accession>A0A8J7KZA5</accession>
<dbReference type="AlphaFoldDB" id="A0A8J7KZA5"/>
<feature type="transmembrane region" description="Helical" evidence="7">
    <location>
        <begin position="104"/>
        <end position="125"/>
    </location>
</feature>
<feature type="transmembrane region" description="Helical" evidence="7">
    <location>
        <begin position="164"/>
        <end position="181"/>
    </location>
</feature>
<feature type="domain" description="Prepilin peptidase A24 N-terminal" evidence="9">
    <location>
        <begin position="13"/>
        <end position="94"/>
    </location>
</feature>
<proteinExistence type="inferred from homology"/>
<evidence type="ECO:0000259" key="9">
    <source>
        <dbReference type="Pfam" id="PF06750"/>
    </source>
</evidence>
<dbReference type="Pfam" id="PF06750">
    <property type="entry name" value="A24_N_bact"/>
    <property type="match status" value="1"/>
</dbReference>
<dbReference type="GO" id="GO:0006465">
    <property type="term" value="P:signal peptide processing"/>
    <property type="evidence" value="ECO:0007669"/>
    <property type="project" value="TreeGrafter"/>
</dbReference>
<evidence type="ECO:0000313" key="11">
    <source>
        <dbReference type="Proteomes" id="UP000623269"/>
    </source>
</evidence>
<evidence type="ECO:0000256" key="4">
    <source>
        <dbReference type="ARBA" id="ARBA00022692"/>
    </source>
</evidence>
<dbReference type="InterPro" id="IPR000045">
    <property type="entry name" value="Prepilin_IV_endopep_pep"/>
</dbReference>
<keyword evidence="11" id="KW-1185">Reference proteome</keyword>
<evidence type="ECO:0000256" key="3">
    <source>
        <dbReference type="ARBA" id="ARBA00022475"/>
    </source>
</evidence>
<evidence type="ECO:0000256" key="2">
    <source>
        <dbReference type="ARBA" id="ARBA00005801"/>
    </source>
</evidence>
<keyword evidence="3" id="KW-1003">Cell membrane</keyword>
<reference evidence="10" key="1">
    <citation type="submission" date="2020-12" db="EMBL/GenBank/DDBJ databases">
        <title>M. sibirica DSM 26468T genome.</title>
        <authorList>
            <person name="Thieme N."/>
            <person name="Rettenmaier R."/>
            <person name="Zverlov V."/>
            <person name="Liebl W."/>
        </authorList>
    </citation>
    <scope>NUCLEOTIDE SEQUENCE</scope>
    <source>
        <strain evidence="10">DSM 26468</strain>
    </source>
</reference>
<dbReference type="PANTHER" id="PTHR30487:SF0">
    <property type="entry name" value="PREPILIN LEADER PEPTIDASE_N-METHYLTRANSFERASE-RELATED"/>
    <property type="match status" value="1"/>
</dbReference>
<dbReference type="Proteomes" id="UP000623269">
    <property type="component" value="Unassembled WGS sequence"/>
</dbReference>
<feature type="transmembrane region" description="Helical" evidence="7">
    <location>
        <begin position="79"/>
        <end position="98"/>
    </location>
</feature>
<dbReference type="PANTHER" id="PTHR30487">
    <property type="entry name" value="TYPE 4 PREPILIN-LIKE PROTEINS LEADER PEPTIDE-PROCESSING ENZYME"/>
    <property type="match status" value="1"/>
</dbReference>
<dbReference type="Pfam" id="PF01478">
    <property type="entry name" value="Peptidase_A24"/>
    <property type="match status" value="1"/>
</dbReference>
<comment type="caution">
    <text evidence="10">The sequence shown here is derived from an EMBL/GenBank/DDBJ whole genome shotgun (WGS) entry which is preliminary data.</text>
</comment>
<dbReference type="InterPro" id="IPR010627">
    <property type="entry name" value="Prepilin_pept_A24_N"/>
</dbReference>
<dbReference type="EMBL" id="JAEAGR010000002">
    <property type="protein sequence ID" value="MBH1939783.1"/>
    <property type="molecule type" value="Genomic_DNA"/>
</dbReference>
<evidence type="ECO:0000256" key="1">
    <source>
        <dbReference type="ARBA" id="ARBA00004651"/>
    </source>
</evidence>
<protein>
    <submittedName>
        <fullName evidence="10">Prepilin peptidase</fullName>
    </submittedName>
</protein>
<keyword evidence="6 7" id="KW-0472">Membrane</keyword>
<feature type="domain" description="Prepilin type IV endopeptidase peptidase" evidence="8">
    <location>
        <begin position="111"/>
        <end position="220"/>
    </location>
</feature>
<name>A0A8J7KZA5_9FIRM</name>
<dbReference type="Gene3D" id="1.20.120.1220">
    <property type="match status" value="1"/>
</dbReference>
<evidence type="ECO:0000259" key="8">
    <source>
        <dbReference type="Pfam" id="PF01478"/>
    </source>
</evidence>
<comment type="subcellular location">
    <subcellularLocation>
        <location evidence="1">Cell membrane</location>
        <topology evidence="1">Multi-pass membrane protein</topology>
    </subcellularLocation>
</comment>
<evidence type="ECO:0000256" key="6">
    <source>
        <dbReference type="ARBA" id="ARBA00023136"/>
    </source>
</evidence>
<dbReference type="GO" id="GO:0005886">
    <property type="term" value="C:plasma membrane"/>
    <property type="evidence" value="ECO:0007669"/>
    <property type="project" value="UniProtKB-SubCell"/>
</dbReference>
<evidence type="ECO:0000256" key="5">
    <source>
        <dbReference type="ARBA" id="ARBA00022989"/>
    </source>
</evidence>
<dbReference type="InterPro" id="IPR050882">
    <property type="entry name" value="Prepilin_peptidase/N-MTase"/>
</dbReference>
<dbReference type="GO" id="GO:0004190">
    <property type="term" value="F:aspartic-type endopeptidase activity"/>
    <property type="evidence" value="ECO:0007669"/>
    <property type="project" value="InterPro"/>
</dbReference>
<evidence type="ECO:0000256" key="7">
    <source>
        <dbReference type="SAM" id="Phobius"/>
    </source>
</evidence>
<gene>
    <name evidence="10" type="ORF">I5677_02605</name>
</gene>